<name>A0A261QZV9_9BORD</name>
<dbReference type="Proteomes" id="UP000216947">
    <property type="component" value="Unassembled WGS sequence"/>
</dbReference>
<dbReference type="EMBL" id="NEVK01000006">
    <property type="protein sequence ID" value="OZI17900.1"/>
    <property type="molecule type" value="Genomic_DNA"/>
</dbReference>
<keyword evidence="3" id="KW-1185">Reference proteome</keyword>
<dbReference type="Gene3D" id="3.30.70.100">
    <property type="match status" value="1"/>
</dbReference>
<reference evidence="3" key="1">
    <citation type="submission" date="2017-05" db="EMBL/GenBank/DDBJ databases">
        <title>Complete and WGS of Bordetella genogroups.</title>
        <authorList>
            <person name="Spilker T."/>
            <person name="Lipuma J."/>
        </authorList>
    </citation>
    <scope>NUCLEOTIDE SEQUENCE [LARGE SCALE GENOMIC DNA]</scope>
    <source>
        <strain evidence="3">AU18089</strain>
    </source>
</reference>
<comment type="caution">
    <text evidence="2">The sequence shown here is derived from an EMBL/GenBank/DDBJ whole genome shotgun (WGS) entry which is preliminary data.</text>
</comment>
<evidence type="ECO:0000313" key="2">
    <source>
        <dbReference type="EMBL" id="OZI17900.1"/>
    </source>
</evidence>
<dbReference type="AlphaFoldDB" id="A0A261QZV9"/>
<feature type="domain" description="Stress-response A/B barrel" evidence="1">
    <location>
        <begin position="2"/>
        <end position="94"/>
    </location>
</feature>
<evidence type="ECO:0000313" key="3">
    <source>
        <dbReference type="Proteomes" id="UP000216947"/>
    </source>
</evidence>
<dbReference type="SMART" id="SM00886">
    <property type="entry name" value="Dabb"/>
    <property type="match status" value="1"/>
</dbReference>
<dbReference type="PROSITE" id="PS51502">
    <property type="entry name" value="S_R_A_B_BARREL"/>
    <property type="match status" value="1"/>
</dbReference>
<dbReference type="InterPro" id="IPR011008">
    <property type="entry name" value="Dimeric_a/b-barrel"/>
</dbReference>
<gene>
    <name evidence="2" type="ORF">CAL19_12510</name>
</gene>
<dbReference type="InterPro" id="IPR013097">
    <property type="entry name" value="Dabb"/>
</dbReference>
<accession>A0A261QZV9</accession>
<dbReference type="RefSeq" id="WP_094796922.1">
    <property type="nucleotide sequence ID" value="NZ_NEVI01000017.1"/>
</dbReference>
<evidence type="ECO:0000259" key="1">
    <source>
        <dbReference type="PROSITE" id="PS51502"/>
    </source>
</evidence>
<dbReference type="Pfam" id="PF07876">
    <property type="entry name" value="Dabb"/>
    <property type="match status" value="1"/>
</dbReference>
<sequence length="105" mass="11754">MFLHVVMMEFDERVDANFFGKVEALAERVRQECAGLVLYHFGENVADRSQGYTHATSSLFSDAASHDAYQVSAAHVAMKNHMVPFIKRIVVYDGQLPDIGPLIPK</sequence>
<protein>
    <submittedName>
        <fullName evidence="2">Stress responsive protein</fullName>
    </submittedName>
</protein>
<proteinExistence type="predicted"/>
<dbReference type="OrthoDB" id="8664291at2"/>
<organism evidence="2 3">
    <name type="scientific">Bordetella genomosp. 7</name>
    <dbReference type="NCBI Taxonomy" id="1416805"/>
    <lineage>
        <taxon>Bacteria</taxon>
        <taxon>Pseudomonadati</taxon>
        <taxon>Pseudomonadota</taxon>
        <taxon>Betaproteobacteria</taxon>
        <taxon>Burkholderiales</taxon>
        <taxon>Alcaligenaceae</taxon>
        <taxon>Bordetella</taxon>
    </lineage>
</organism>
<dbReference type="SUPFAM" id="SSF54909">
    <property type="entry name" value="Dimeric alpha+beta barrel"/>
    <property type="match status" value="1"/>
</dbReference>